<dbReference type="GO" id="GO:0005886">
    <property type="term" value="C:plasma membrane"/>
    <property type="evidence" value="ECO:0007669"/>
    <property type="project" value="UniProtKB-SubCell"/>
</dbReference>
<keyword evidence="7 8" id="KW-0472">Membrane</keyword>
<keyword evidence="3 8" id="KW-0812">Transmembrane</keyword>
<gene>
    <name evidence="11" type="primary">yddA_2</name>
    <name evidence="11" type="ORF">NCTC5906_01693</name>
</gene>
<keyword evidence="5" id="KW-0067">ATP-binding</keyword>
<keyword evidence="4" id="KW-0547">Nucleotide-binding</keyword>
<evidence type="ECO:0000259" key="9">
    <source>
        <dbReference type="PROSITE" id="PS50893"/>
    </source>
</evidence>
<keyword evidence="2" id="KW-0813">Transport</keyword>
<dbReference type="GO" id="GO:0016887">
    <property type="term" value="F:ATP hydrolysis activity"/>
    <property type="evidence" value="ECO:0007669"/>
    <property type="project" value="InterPro"/>
</dbReference>
<dbReference type="OrthoDB" id="9810134at2"/>
<dbReference type="CDD" id="cd03223">
    <property type="entry name" value="ABCD_peroxisomal_ALDP"/>
    <property type="match status" value="1"/>
</dbReference>
<dbReference type="Proteomes" id="UP000272690">
    <property type="component" value="Chromosome"/>
</dbReference>
<evidence type="ECO:0000256" key="2">
    <source>
        <dbReference type="ARBA" id="ARBA00022448"/>
    </source>
</evidence>
<dbReference type="PROSITE" id="PS50929">
    <property type="entry name" value="ABC_TM1F"/>
    <property type="match status" value="1"/>
</dbReference>
<feature type="transmembrane region" description="Helical" evidence="8">
    <location>
        <begin position="192"/>
        <end position="210"/>
    </location>
</feature>
<sequence>MDWQTEVNNSLSWILTALLGVSAVLVVLALTLKRTDFGQRFWLITQPCVQTSSAYKIIGLLLLLLTLILLEVRISVLNSFFYNGLYTSLQEQKADAFWFFAGLNALLVMFKIEHSIINYFVRQLFEIRWLEKLNNEMLVRWLRHKNYYRLKYEKELPDNIDQRIEQDAREFISGTVTMLQGLINSVMSTIEFTIILWGLSGILVLLGVPIPKGVVFFIYIFIIVATALSVWIGHPLIKLNFDKERLNGDYRYSLIRVRDNAESIAFYGGETKERSNLQEKFHAIIHNRWVIVRRMLGLDGFNTGVTQIAMILPLMLQAPRFFAGQVKLGDMHQTVQAFNRLMRALSFFRLFYEEFTLYQARLNRLYGFFTKLDELDGTDIHQPVECSHRVSLHHFGIKDGNGKVLLKDLNVDLQNGDALLIQGPSGAGKTSLLKAIAGIYPFDTEGRVERPCSNSLFLPQRPYMPQGTLREAICYPNIVPKRGELELAMEQCCLSKYIPSLNESNDWQAILSPGELQRVAFIRILLMQPDVIFLDETTSALDEPTEALLYKIIRSRFPNMIILSVGHRCTLQPFHNKRLVL</sequence>
<evidence type="ECO:0000256" key="3">
    <source>
        <dbReference type="ARBA" id="ARBA00022692"/>
    </source>
</evidence>
<organism evidence="11 12">
    <name type="scientific">Aggregatibacter aphrophilus ATCC 33389</name>
    <dbReference type="NCBI Taxonomy" id="985008"/>
    <lineage>
        <taxon>Bacteria</taxon>
        <taxon>Pseudomonadati</taxon>
        <taxon>Pseudomonadota</taxon>
        <taxon>Gammaproteobacteria</taxon>
        <taxon>Pasteurellales</taxon>
        <taxon>Pasteurellaceae</taxon>
        <taxon>Aggregatibacter</taxon>
    </lineage>
</organism>
<reference evidence="11 12" key="1">
    <citation type="submission" date="2018-12" db="EMBL/GenBank/DDBJ databases">
        <authorList>
            <consortium name="Pathogen Informatics"/>
        </authorList>
    </citation>
    <scope>NUCLEOTIDE SEQUENCE [LARGE SCALE GENOMIC DNA]</scope>
    <source>
        <strain evidence="11 12">NCTC5906</strain>
    </source>
</reference>
<dbReference type="InterPro" id="IPR027417">
    <property type="entry name" value="P-loop_NTPase"/>
</dbReference>
<dbReference type="PROSITE" id="PS50893">
    <property type="entry name" value="ABC_TRANSPORTER_2"/>
    <property type="match status" value="1"/>
</dbReference>
<keyword evidence="6 8" id="KW-1133">Transmembrane helix</keyword>
<dbReference type="InterPro" id="IPR003593">
    <property type="entry name" value="AAA+_ATPase"/>
</dbReference>
<proteinExistence type="predicted"/>
<dbReference type="SUPFAM" id="SSF52540">
    <property type="entry name" value="P-loop containing nucleoside triphosphate hydrolases"/>
    <property type="match status" value="1"/>
</dbReference>
<dbReference type="InterPro" id="IPR017871">
    <property type="entry name" value="ABC_transporter-like_CS"/>
</dbReference>
<dbReference type="Gene3D" id="3.40.50.300">
    <property type="entry name" value="P-loop containing nucleotide triphosphate hydrolases"/>
    <property type="match status" value="1"/>
</dbReference>
<dbReference type="PROSITE" id="PS00211">
    <property type="entry name" value="ABC_TRANSPORTER_1"/>
    <property type="match status" value="1"/>
</dbReference>
<dbReference type="Pfam" id="PF00005">
    <property type="entry name" value="ABC_tran"/>
    <property type="match status" value="1"/>
</dbReference>
<feature type="transmembrane region" description="Helical" evidence="8">
    <location>
        <begin position="53"/>
        <end position="76"/>
    </location>
</feature>
<dbReference type="GeneID" id="49636093"/>
<dbReference type="SUPFAM" id="SSF90123">
    <property type="entry name" value="ABC transporter transmembrane region"/>
    <property type="match status" value="1"/>
</dbReference>
<evidence type="ECO:0000256" key="6">
    <source>
        <dbReference type="ARBA" id="ARBA00022989"/>
    </source>
</evidence>
<feature type="transmembrane region" description="Helical" evidence="8">
    <location>
        <begin position="96"/>
        <end position="121"/>
    </location>
</feature>
<evidence type="ECO:0000313" key="11">
    <source>
        <dbReference type="EMBL" id="VEF43884.1"/>
    </source>
</evidence>
<evidence type="ECO:0000259" key="10">
    <source>
        <dbReference type="PROSITE" id="PS50929"/>
    </source>
</evidence>
<evidence type="ECO:0000256" key="4">
    <source>
        <dbReference type="ARBA" id="ARBA00022741"/>
    </source>
</evidence>
<evidence type="ECO:0000313" key="12">
    <source>
        <dbReference type="Proteomes" id="UP000272690"/>
    </source>
</evidence>
<dbReference type="RefSeq" id="WP_050332694.1">
    <property type="nucleotide sequence ID" value="NZ_AEWB02000006.1"/>
</dbReference>
<evidence type="ECO:0000256" key="8">
    <source>
        <dbReference type="SAM" id="Phobius"/>
    </source>
</evidence>
<dbReference type="InterPro" id="IPR003439">
    <property type="entry name" value="ABC_transporter-like_ATP-bd"/>
</dbReference>
<feature type="transmembrane region" description="Helical" evidence="8">
    <location>
        <begin position="216"/>
        <end position="237"/>
    </location>
</feature>
<feature type="domain" description="ABC transporter" evidence="9">
    <location>
        <begin position="390"/>
        <end position="581"/>
    </location>
</feature>
<dbReference type="GO" id="GO:0005524">
    <property type="term" value="F:ATP binding"/>
    <property type="evidence" value="ECO:0007669"/>
    <property type="project" value="UniProtKB-KW"/>
</dbReference>
<dbReference type="AlphaFoldDB" id="A0A3S4RIH8"/>
<dbReference type="GO" id="GO:0140359">
    <property type="term" value="F:ABC-type transporter activity"/>
    <property type="evidence" value="ECO:0007669"/>
    <property type="project" value="InterPro"/>
</dbReference>
<dbReference type="EMBL" id="LR134327">
    <property type="protein sequence ID" value="VEF43884.1"/>
    <property type="molecule type" value="Genomic_DNA"/>
</dbReference>
<evidence type="ECO:0000256" key="7">
    <source>
        <dbReference type="ARBA" id="ARBA00023136"/>
    </source>
</evidence>
<protein>
    <submittedName>
        <fullName evidence="11">CDS102</fullName>
    </submittedName>
</protein>
<accession>A0A3S4RIH8</accession>
<dbReference type="SMART" id="SM00382">
    <property type="entry name" value="AAA"/>
    <property type="match status" value="1"/>
</dbReference>
<dbReference type="InterPro" id="IPR050835">
    <property type="entry name" value="ABC_transporter_sub-D"/>
</dbReference>
<dbReference type="InterPro" id="IPR036640">
    <property type="entry name" value="ABC1_TM_sf"/>
</dbReference>
<feature type="transmembrane region" description="Helical" evidence="8">
    <location>
        <begin position="12"/>
        <end position="32"/>
    </location>
</feature>
<dbReference type="InterPro" id="IPR011527">
    <property type="entry name" value="ABC1_TM_dom"/>
</dbReference>
<evidence type="ECO:0000256" key="1">
    <source>
        <dbReference type="ARBA" id="ARBA00004651"/>
    </source>
</evidence>
<feature type="domain" description="ABC transmembrane type-1" evidence="10">
    <location>
        <begin position="58"/>
        <end position="357"/>
    </location>
</feature>
<dbReference type="PANTHER" id="PTHR11384">
    <property type="entry name" value="ATP-BINDING CASSETTE, SUB-FAMILY D MEMBER"/>
    <property type="match status" value="1"/>
</dbReference>
<dbReference type="Pfam" id="PF06472">
    <property type="entry name" value="ABC_membrane_2"/>
    <property type="match status" value="1"/>
</dbReference>
<name>A0A3S4RIH8_AGGAP</name>
<evidence type="ECO:0000256" key="5">
    <source>
        <dbReference type="ARBA" id="ARBA00022840"/>
    </source>
</evidence>
<comment type="subcellular location">
    <subcellularLocation>
        <location evidence="1">Cell membrane</location>
        <topology evidence="1">Multi-pass membrane protein</topology>
    </subcellularLocation>
</comment>
<dbReference type="PANTHER" id="PTHR11384:SF59">
    <property type="entry name" value="LYSOSOMAL COBALAMIN TRANSPORTER ABCD4"/>
    <property type="match status" value="1"/>
</dbReference>
<dbReference type="Gene3D" id="1.20.1560.10">
    <property type="entry name" value="ABC transporter type 1, transmembrane domain"/>
    <property type="match status" value="1"/>
</dbReference>